<dbReference type="NCBIfam" id="NF041496">
    <property type="entry name" value="MobQ"/>
    <property type="match status" value="1"/>
</dbReference>
<keyword evidence="1" id="KW-0184">Conjugation</keyword>
<evidence type="ECO:0000256" key="2">
    <source>
        <dbReference type="SAM" id="MobiDB-lite"/>
    </source>
</evidence>
<sequence>MAIFHSSTKVFTRSKGHHAVMAAAYRSGGRLTCERTGLVFNFTRKREVEYLAILAPEGAPDWVYDRSKLANAIEAAESRVNSQLAREVEVALPHELNRGQQIQLLHGYVQEQFVSQGMVADIAIHAKKNNIHSHITLSLRELAEDGSGFGAKNRSWNDPKNVDKWRAAWSRKCNEALADAGHSERIDHRSHAERGIETPPTIHVGRKTPHNAEAYADRLAYNALVQATAELEKIKTSIREIDSQIIDLTTNIAQALAERDGNQSGIKPKSPASASSIWTPAGEQAIQPVTAASLLMSAQRKSSPRRYSALNAEDRTTPKENPNVQIIISPTQ</sequence>
<feature type="domain" description="MobA/MobL protein" evidence="3">
    <location>
        <begin position="19"/>
        <end position="208"/>
    </location>
</feature>
<gene>
    <name evidence="4" type="primary">mobA_16</name>
    <name evidence="4" type="ORF">GALL_521400</name>
</gene>
<reference evidence="4" key="1">
    <citation type="submission" date="2016-10" db="EMBL/GenBank/DDBJ databases">
        <title>Sequence of Gallionella enrichment culture.</title>
        <authorList>
            <person name="Poehlein A."/>
            <person name="Muehling M."/>
            <person name="Daniel R."/>
        </authorList>
    </citation>
    <scope>NUCLEOTIDE SEQUENCE</scope>
</reference>
<dbReference type="Gene3D" id="3.30.930.30">
    <property type="match status" value="1"/>
</dbReference>
<feature type="compositionally biased region" description="Polar residues" evidence="2">
    <location>
        <begin position="319"/>
        <end position="332"/>
    </location>
</feature>
<dbReference type="AlphaFoldDB" id="A0A1J5PRU3"/>
<evidence type="ECO:0000256" key="1">
    <source>
        <dbReference type="ARBA" id="ARBA00022971"/>
    </source>
</evidence>
<dbReference type="InterPro" id="IPR005053">
    <property type="entry name" value="MobA_MobL"/>
</dbReference>
<evidence type="ECO:0000259" key="3">
    <source>
        <dbReference type="Pfam" id="PF03389"/>
    </source>
</evidence>
<name>A0A1J5PRU3_9ZZZZ</name>
<evidence type="ECO:0000313" key="4">
    <source>
        <dbReference type="EMBL" id="OIQ66293.1"/>
    </source>
</evidence>
<proteinExistence type="predicted"/>
<feature type="compositionally biased region" description="Basic and acidic residues" evidence="2">
    <location>
        <begin position="181"/>
        <end position="196"/>
    </location>
</feature>
<comment type="caution">
    <text evidence="4">The sequence shown here is derived from an EMBL/GenBank/DDBJ whole genome shotgun (WGS) entry which is preliminary data.</text>
</comment>
<dbReference type="Pfam" id="PF03389">
    <property type="entry name" value="MobA_MobL"/>
    <property type="match status" value="1"/>
</dbReference>
<feature type="region of interest" description="Disordered" evidence="2">
    <location>
        <begin position="296"/>
        <end position="332"/>
    </location>
</feature>
<accession>A0A1J5PRU3</accession>
<dbReference type="EMBL" id="MLJW01006706">
    <property type="protein sequence ID" value="OIQ66293.1"/>
    <property type="molecule type" value="Genomic_DNA"/>
</dbReference>
<organism evidence="4">
    <name type="scientific">mine drainage metagenome</name>
    <dbReference type="NCBI Taxonomy" id="410659"/>
    <lineage>
        <taxon>unclassified sequences</taxon>
        <taxon>metagenomes</taxon>
        <taxon>ecological metagenomes</taxon>
    </lineage>
</organism>
<feature type="region of interest" description="Disordered" evidence="2">
    <location>
        <begin position="180"/>
        <end position="207"/>
    </location>
</feature>
<protein>
    <submittedName>
        <fullName evidence="4">Mobilization protein A</fullName>
    </submittedName>
</protein>